<evidence type="ECO:0000256" key="15">
    <source>
        <dbReference type="PROSITE-ProRule" id="PRU00169"/>
    </source>
</evidence>
<dbReference type="InterPro" id="IPR004358">
    <property type="entry name" value="Sig_transdc_His_kin-like_C"/>
</dbReference>
<evidence type="ECO:0000256" key="1">
    <source>
        <dbReference type="ARBA" id="ARBA00000085"/>
    </source>
</evidence>
<dbReference type="InterPro" id="IPR000700">
    <property type="entry name" value="PAS-assoc_C"/>
</dbReference>
<dbReference type="OrthoDB" id="505470at2"/>
<evidence type="ECO:0000256" key="7">
    <source>
        <dbReference type="ARBA" id="ARBA00022741"/>
    </source>
</evidence>
<dbReference type="Pfam" id="PF08447">
    <property type="entry name" value="PAS_3"/>
    <property type="match status" value="2"/>
</dbReference>
<organism evidence="21 22">
    <name type="scientific">Desulfosporosinus meridiei (strain ATCC BAA-275 / DSM 13257 / KCTC 12902 / NCIMB 13706 / S10)</name>
    <dbReference type="NCBI Taxonomy" id="768704"/>
    <lineage>
        <taxon>Bacteria</taxon>
        <taxon>Bacillati</taxon>
        <taxon>Bacillota</taxon>
        <taxon>Clostridia</taxon>
        <taxon>Eubacteriales</taxon>
        <taxon>Desulfitobacteriaceae</taxon>
        <taxon>Desulfosporosinus</taxon>
    </lineage>
</organism>
<dbReference type="NCBIfam" id="TIGR00229">
    <property type="entry name" value="sensory_box"/>
    <property type="match status" value="1"/>
</dbReference>
<dbReference type="SMART" id="SM00387">
    <property type="entry name" value="HATPase_c"/>
    <property type="match status" value="1"/>
</dbReference>
<keyword evidence="22" id="KW-1185">Reference proteome</keyword>
<dbReference type="CDD" id="cd17546">
    <property type="entry name" value="REC_hyHK_CKI1_RcsC-like"/>
    <property type="match status" value="1"/>
</dbReference>
<comment type="similarity">
    <text evidence="2">In the N-terminal section; belongs to the phytochrome family.</text>
</comment>
<keyword evidence="7" id="KW-0547">Nucleotide-binding</keyword>
<name>J7IXE5_DESMD</name>
<dbReference type="InterPro" id="IPR005467">
    <property type="entry name" value="His_kinase_dom"/>
</dbReference>
<dbReference type="PRINTS" id="PR00344">
    <property type="entry name" value="BCTRLSENSOR"/>
</dbReference>
<comment type="catalytic activity">
    <reaction evidence="1">
        <text>ATP + protein L-histidine = ADP + protein N-phospho-L-histidine.</text>
        <dbReference type="EC" id="2.7.13.3"/>
    </reaction>
</comment>
<dbReference type="InterPro" id="IPR003594">
    <property type="entry name" value="HATPase_dom"/>
</dbReference>
<dbReference type="Gene3D" id="3.30.450.20">
    <property type="entry name" value="PAS domain"/>
    <property type="match status" value="3"/>
</dbReference>
<evidence type="ECO:0000313" key="21">
    <source>
        <dbReference type="EMBL" id="AFQ44804.1"/>
    </source>
</evidence>
<evidence type="ECO:0000259" key="20">
    <source>
        <dbReference type="PROSITE" id="PS50113"/>
    </source>
</evidence>
<feature type="coiled-coil region" evidence="16">
    <location>
        <begin position="249"/>
        <end position="276"/>
    </location>
</feature>
<evidence type="ECO:0000256" key="6">
    <source>
        <dbReference type="ARBA" id="ARBA00022679"/>
    </source>
</evidence>
<dbReference type="SUPFAM" id="SSF55874">
    <property type="entry name" value="ATPase domain of HSP90 chaperone/DNA topoisomerase II/histidine kinase"/>
    <property type="match status" value="1"/>
</dbReference>
<feature type="domain" description="Response regulatory" evidence="18">
    <location>
        <begin position="782"/>
        <end position="900"/>
    </location>
</feature>
<evidence type="ECO:0000256" key="5">
    <source>
        <dbReference type="ARBA" id="ARBA00022553"/>
    </source>
</evidence>
<dbReference type="InterPro" id="IPR013655">
    <property type="entry name" value="PAS_fold_3"/>
</dbReference>
<dbReference type="FunFam" id="1.10.287.130:FF:000002">
    <property type="entry name" value="Two-component osmosensing histidine kinase"/>
    <property type="match status" value="1"/>
</dbReference>
<dbReference type="Gene3D" id="2.10.70.100">
    <property type="match status" value="1"/>
</dbReference>
<dbReference type="PANTHER" id="PTHR45339:SF1">
    <property type="entry name" value="HYBRID SIGNAL TRANSDUCTION HISTIDINE KINASE J"/>
    <property type="match status" value="1"/>
</dbReference>
<dbReference type="Gene3D" id="3.30.565.10">
    <property type="entry name" value="Histidine kinase-like ATPase, C-terminal domain"/>
    <property type="match status" value="1"/>
</dbReference>
<dbReference type="InterPro" id="IPR001789">
    <property type="entry name" value="Sig_transdc_resp-reg_receiver"/>
</dbReference>
<dbReference type="HOGENOM" id="CLU_000445_114_15_9"/>
<dbReference type="InterPro" id="IPR000014">
    <property type="entry name" value="PAS"/>
</dbReference>
<proteinExistence type="inferred from homology"/>
<dbReference type="PROSITE" id="PS50110">
    <property type="entry name" value="RESPONSE_REGULATORY"/>
    <property type="match status" value="1"/>
</dbReference>
<protein>
    <recommendedName>
        <fullName evidence="14">Circadian input-output histidine kinase CikA</fullName>
        <ecNumber evidence="3">2.7.13.3</ecNumber>
    </recommendedName>
    <alternativeName>
        <fullName evidence="13">Sensory/regulatory protein RpfC</fullName>
    </alternativeName>
    <alternativeName>
        <fullName evidence="4">Stage 0 sporulation protein A homolog</fullName>
    </alternativeName>
</protein>
<dbReference type="SUPFAM" id="SSF55785">
    <property type="entry name" value="PYP-like sensor domain (PAS domain)"/>
    <property type="match status" value="3"/>
</dbReference>
<evidence type="ECO:0000259" key="18">
    <source>
        <dbReference type="PROSITE" id="PS50110"/>
    </source>
</evidence>
<keyword evidence="8" id="KW-0418">Kinase</keyword>
<evidence type="ECO:0000259" key="17">
    <source>
        <dbReference type="PROSITE" id="PS50109"/>
    </source>
</evidence>
<accession>J7IXE5</accession>
<dbReference type="FunFam" id="3.30.565.10:FF:000010">
    <property type="entry name" value="Sensor histidine kinase RcsC"/>
    <property type="match status" value="1"/>
</dbReference>
<dbReference type="Gene3D" id="3.40.50.2300">
    <property type="match status" value="1"/>
</dbReference>
<dbReference type="SMART" id="SM00086">
    <property type="entry name" value="PAC"/>
    <property type="match status" value="3"/>
</dbReference>
<dbReference type="SUPFAM" id="SSF52172">
    <property type="entry name" value="CheY-like"/>
    <property type="match status" value="1"/>
</dbReference>
<evidence type="ECO:0000256" key="11">
    <source>
        <dbReference type="ARBA" id="ARBA00024867"/>
    </source>
</evidence>
<dbReference type="InterPro" id="IPR035965">
    <property type="entry name" value="PAS-like_dom_sf"/>
</dbReference>
<evidence type="ECO:0000256" key="10">
    <source>
        <dbReference type="ARBA" id="ARBA00023012"/>
    </source>
</evidence>
<dbReference type="EC" id="2.7.13.3" evidence="3"/>
<dbReference type="InterPro" id="IPR036097">
    <property type="entry name" value="HisK_dim/P_sf"/>
</dbReference>
<dbReference type="PROSITE" id="PS50109">
    <property type="entry name" value="HIS_KIN"/>
    <property type="match status" value="1"/>
</dbReference>
<dbReference type="RefSeq" id="WP_014903717.1">
    <property type="nucleotide sequence ID" value="NC_018515.1"/>
</dbReference>
<keyword evidence="6" id="KW-0808">Transferase</keyword>
<comment type="subunit">
    <text evidence="12">At low DSF concentrations, interacts with RpfF.</text>
</comment>
<gene>
    <name evidence="21" type="ordered locus">Desmer_2914</name>
</gene>
<dbReference type="InterPro" id="IPR036890">
    <property type="entry name" value="HATPase_C_sf"/>
</dbReference>
<feature type="coiled-coil region" evidence="16">
    <location>
        <begin position="505"/>
        <end position="539"/>
    </location>
</feature>
<dbReference type="Proteomes" id="UP000005262">
    <property type="component" value="Chromosome"/>
</dbReference>
<dbReference type="InterPro" id="IPR011006">
    <property type="entry name" value="CheY-like_superfamily"/>
</dbReference>
<evidence type="ECO:0000256" key="12">
    <source>
        <dbReference type="ARBA" id="ARBA00064003"/>
    </source>
</evidence>
<dbReference type="Pfam" id="PF00072">
    <property type="entry name" value="Response_reg"/>
    <property type="match status" value="1"/>
</dbReference>
<dbReference type="KEGG" id="dmi:Desmer_2914"/>
<dbReference type="PROSITE" id="PS50113">
    <property type="entry name" value="PAC"/>
    <property type="match status" value="2"/>
</dbReference>
<reference evidence="22" key="2">
    <citation type="submission" date="2012-08" db="EMBL/GenBank/DDBJ databases">
        <title>Finished genome of Desulfosporosinus meridiei DSM 13257.</title>
        <authorList>
            <person name="Huntemann M."/>
            <person name="Wei C.-L."/>
            <person name="Han J."/>
            <person name="Detter J.C."/>
            <person name="Han C."/>
            <person name="Davenport K."/>
            <person name="Daligault H."/>
            <person name="Erkkila T."/>
            <person name="Gu W."/>
            <person name="Munk A.C.C."/>
            <person name="Teshima H."/>
            <person name="Xu Y."/>
            <person name="Chain P."/>
            <person name="Tapia R."/>
            <person name="Chen A."/>
            <person name="Krypides N."/>
            <person name="Mavromatis K."/>
            <person name="Markowitz V."/>
            <person name="Szeto E."/>
            <person name="Ivanova N."/>
            <person name="Mikhailova N."/>
            <person name="Ovchinnikova G."/>
            <person name="Pagani I."/>
            <person name="Pati A."/>
            <person name="Goodwin L."/>
            <person name="Peters L."/>
            <person name="Pitluck S."/>
            <person name="Woyke T."/>
            <person name="Pester M."/>
            <person name="Spring S."/>
            <person name="Ollivier B."/>
            <person name="Rattei T."/>
            <person name="Klenk H.-P."/>
            <person name="Wagner M."/>
            <person name="Loy A."/>
        </authorList>
    </citation>
    <scope>NUCLEOTIDE SEQUENCE [LARGE SCALE GENOMIC DNA]</scope>
    <source>
        <strain evidence="22">ATCC BAA-275 / DSM 13257 / NCIMB 13706 / S10</strain>
    </source>
</reference>
<reference evidence="21 22" key="1">
    <citation type="journal article" date="2012" name="J. Bacteriol.">
        <title>Complete genome sequences of Desulfosporosinus orientis DSM765T, Desulfosporosinus youngiae DSM17734T, Desulfosporosinus meridiei DSM13257T, and Desulfosporosinus acidiphilus DSM22704T.</title>
        <authorList>
            <person name="Pester M."/>
            <person name="Brambilla E."/>
            <person name="Alazard D."/>
            <person name="Rattei T."/>
            <person name="Weinmaier T."/>
            <person name="Han J."/>
            <person name="Lucas S."/>
            <person name="Lapidus A."/>
            <person name="Cheng J.F."/>
            <person name="Goodwin L."/>
            <person name="Pitluck S."/>
            <person name="Peters L."/>
            <person name="Ovchinnikova G."/>
            <person name="Teshima H."/>
            <person name="Detter J.C."/>
            <person name="Han C.S."/>
            <person name="Tapia R."/>
            <person name="Land M.L."/>
            <person name="Hauser L."/>
            <person name="Kyrpides N.C."/>
            <person name="Ivanova N.N."/>
            <person name="Pagani I."/>
            <person name="Huntmann M."/>
            <person name="Wei C.L."/>
            <person name="Davenport K.W."/>
            <person name="Daligault H."/>
            <person name="Chain P.S."/>
            <person name="Chen A."/>
            <person name="Mavromatis K."/>
            <person name="Markowitz V."/>
            <person name="Szeto E."/>
            <person name="Mikhailova N."/>
            <person name="Pati A."/>
            <person name="Wagner M."/>
            <person name="Woyke T."/>
            <person name="Ollivier B."/>
            <person name="Klenk H.P."/>
            <person name="Spring S."/>
            <person name="Loy A."/>
        </authorList>
    </citation>
    <scope>NUCLEOTIDE SEQUENCE [LARGE SCALE GENOMIC DNA]</scope>
    <source>
        <strain evidence="22">ATCC BAA-275 / DSM 13257 / NCIMB 13706 / S10</strain>
    </source>
</reference>
<feature type="domain" description="PAC" evidence="20">
    <location>
        <begin position="340"/>
        <end position="392"/>
    </location>
</feature>
<feature type="domain" description="Histidine kinase" evidence="17">
    <location>
        <begin position="539"/>
        <end position="759"/>
    </location>
</feature>
<dbReference type="SMART" id="SM00448">
    <property type="entry name" value="REC"/>
    <property type="match status" value="1"/>
</dbReference>
<evidence type="ECO:0000256" key="4">
    <source>
        <dbReference type="ARBA" id="ARBA00018672"/>
    </source>
</evidence>
<feature type="domain" description="PAS" evidence="19">
    <location>
        <begin position="293"/>
        <end position="333"/>
    </location>
</feature>
<evidence type="ECO:0000256" key="13">
    <source>
        <dbReference type="ARBA" id="ARBA00068150"/>
    </source>
</evidence>
<feature type="domain" description="PAC" evidence="20">
    <location>
        <begin position="469"/>
        <end position="521"/>
    </location>
</feature>
<dbReference type="InterPro" id="IPR003661">
    <property type="entry name" value="HisK_dim/P_dom"/>
</dbReference>
<dbReference type="SUPFAM" id="SSF47384">
    <property type="entry name" value="Homodimeric domain of signal transducing histidine kinase"/>
    <property type="match status" value="1"/>
</dbReference>
<keyword evidence="5 15" id="KW-0597">Phosphoprotein</keyword>
<evidence type="ECO:0000259" key="19">
    <source>
        <dbReference type="PROSITE" id="PS50112"/>
    </source>
</evidence>
<dbReference type="InterPro" id="IPR001610">
    <property type="entry name" value="PAC"/>
</dbReference>
<keyword evidence="10" id="KW-0902">Two-component regulatory system</keyword>
<comment type="function">
    <text evidence="11">May play the central regulatory role in sporulation. It may be an element of the effector pathway responsible for the activation of sporulation genes in response to nutritional stress. Spo0A may act in concert with spo0H (a sigma factor) to control the expression of some genes that are critical to the sporulation process.</text>
</comment>
<dbReference type="Pfam" id="PF02518">
    <property type="entry name" value="HATPase_c"/>
    <property type="match status" value="1"/>
</dbReference>
<dbReference type="CDD" id="cd00082">
    <property type="entry name" value="HisKA"/>
    <property type="match status" value="1"/>
</dbReference>
<dbReference type="Pfam" id="PF00512">
    <property type="entry name" value="HisKA"/>
    <property type="match status" value="1"/>
</dbReference>
<evidence type="ECO:0000256" key="14">
    <source>
        <dbReference type="ARBA" id="ARBA00074306"/>
    </source>
</evidence>
<dbReference type="PANTHER" id="PTHR45339">
    <property type="entry name" value="HYBRID SIGNAL TRANSDUCTION HISTIDINE KINASE J"/>
    <property type="match status" value="1"/>
</dbReference>
<sequence length="910" mass="104757">MTENPLLNKLEIRPFLITINAKVVKVGKEFLELTDFSKEDILDKKISQVIHELLRINTESYDMSKDLNQIECFIFTKNYESREITMEIEQGSTAEEKIYIFQEKTNSRLGDKVLFLSKFFLDNKVGIGIYSALNFTLLKANDKYQDYILETINPVANPSELPRVDYKKKHCLLGLRIMDFIPDFQGCKWKNVVDSNNSLHVSEREGLLGTTDERYWDNTLMPIEENGEVKYIISILEDVTERVLSKIENKEYQQAIEEQAKELQKTKEQLIEAQEFANLGYWEFDPITGEYPWSDELFRIFGYKPQEFIPTISDGIKLVYPDDRHVVENVIKEPPPDNEFKLDLRIIRTDNEVRWIHEKVKYDKDTSGNLVRWYGVVQDITERKLNEIRLKESEERFKELAENLGHVIWISEGKQVVYINKEYESVFERSCQSLYNNSQSFIEGIHPKDKDTFIKAFRQNDNSNSDNIFDEQFRVIRSDGSICWIWARTFPIFNENAGIKRRVGIAEDITKIKTYEESLRQAKEDAEKANKAKSQFLANMSHEIRTPMSGVLGMAQLLIMDLEGKQKEMAKIIKTCGDNLLNIINDILDLSRIEAGKINLCLEDFDFRQLIEEVNDIIQPLALRKGLNYSFFLDNEINSRLLGDTGRLKQILFNLLGNAIKFTEHGSIELSILKGKVCKDRVQLLFSIKDTGMGIDEDKIGQLFTYFTQGDDSVTKKYGGTGLGLAISKQFINMMNGEISVESQAGVGSNFSFSVILTQSRNFERFDNHSPNAKALIPIYSSALLVEDDYVSGVLIKKLCERKNISLMIAKSGTEAIETLKSQCFDLILMDIQMPDISGFETTKIIRATEKPLKKHTPIIATTAFALVGDREKCLSAGMDDYLVKPIDAEEFYKIVDKWIRIKTQRANIF</sequence>
<evidence type="ECO:0000256" key="3">
    <source>
        <dbReference type="ARBA" id="ARBA00012438"/>
    </source>
</evidence>
<dbReference type="CDD" id="cd00130">
    <property type="entry name" value="PAS"/>
    <property type="match status" value="2"/>
</dbReference>
<dbReference type="AlphaFoldDB" id="J7IXE5"/>
<evidence type="ECO:0000256" key="8">
    <source>
        <dbReference type="ARBA" id="ARBA00022777"/>
    </source>
</evidence>
<dbReference type="PROSITE" id="PS50112">
    <property type="entry name" value="PAS"/>
    <property type="match status" value="1"/>
</dbReference>
<dbReference type="SMART" id="SM00388">
    <property type="entry name" value="HisKA"/>
    <property type="match status" value="1"/>
</dbReference>
<dbReference type="EMBL" id="CP003629">
    <property type="protein sequence ID" value="AFQ44804.1"/>
    <property type="molecule type" value="Genomic_DNA"/>
</dbReference>
<dbReference type="Gene3D" id="1.10.287.130">
    <property type="match status" value="1"/>
</dbReference>
<evidence type="ECO:0000256" key="9">
    <source>
        <dbReference type="ARBA" id="ARBA00022840"/>
    </source>
</evidence>
<evidence type="ECO:0000256" key="16">
    <source>
        <dbReference type="SAM" id="Coils"/>
    </source>
</evidence>
<dbReference type="eggNOG" id="COG5002">
    <property type="taxonomic scope" value="Bacteria"/>
</dbReference>
<feature type="modified residue" description="4-aspartylphosphate" evidence="15">
    <location>
        <position position="831"/>
    </location>
</feature>
<keyword evidence="16" id="KW-0175">Coiled coil</keyword>
<dbReference type="GO" id="GO:0000155">
    <property type="term" value="F:phosphorelay sensor kinase activity"/>
    <property type="evidence" value="ECO:0007669"/>
    <property type="project" value="InterPro"/>
</dbReference>
<evidence type="ECO:0000313" key="22">
    <source>
        <dbReference type="Proteomes" id="UP000005262"/>
    </source>
</evidence>
<dbReference type="CDD" id="cd16922">
    <property type="entry name" value="HATPase_EvgS-ArcB-TorS-like"/>
    <property type="match status" value="1"/>
</dbReference>
<keyword evidence="9" id="KW-0067">ATP-binding</keyword>
<evidence type="ECO:0000256" key="2">
    <source>
        <dbReference type="ARBA" id="ARBA00006402"/>
    </source>
</evidence>
<dbReference type="GO" id="GO:0005524">
    <property type="term" value="F:ATP binding"/>
    <property type="evidence" value="ECO:0007669"/>
    <property type="project" value="UniProtKB-KW"/>
</dbReference>
<dbReference type="STRING" id="768704.Desmer_2914"/>